<dbReference type="EMBL" id="HACG01003976">
    <property type="protein sequence ID" value="CEK50841.1"/>
    <property type="molecule type" value="Transcribed_RNA"/>
</dbReference>
<feature type="compositionally biased region" description="Basic residues" evidence="1">
    <location>
        <begin position="89"/>
        <end position="105"/>
    </location>
</feature>
<dbReference type="AlphaFoldDB" id="A0A0B6Y4S3"/>
<dbReference type="GO" id="GO:0051015">
    <property type="term" value="F:actin filament binding"/>
    <property type="evidence" value="ECO:0007669"/>
    <property type="project" value="TreeGrafter"/>
</dbReference>
<evidence type="ECO:0000313" key="2">
    <source>
        <dbReference type="EMBL" id="CEK50841.1"/>
    </source>
</evidence>
<dbReference type="GO" id="GO:0005737">
    <property type="term" value="C:cytoplasm"/>
    <property type="evidence" value="ECO:0007669"/>
    <property type="project" value="TreeGrafter"/>
</dbReference>
<feature type="region of interest" description="Disordered" evidence="1">
    <location>
        <begin position="29"/>
        <end position="105"/>
    </location>
</feature>
<dbReference type="PANTHER" id="PTHR45920">
    <property type="entry name" value="FORMIN HOMOLOGY 2 DOMAIN CONTAINING, ISOFORM I"/>
    <property type="match status" value="1"/>
</dbReference>
<dbReference type="PANTHER" id="PTHR45920:SF4">
    <property type="entry name" value="FORMIN HOMOLOGY 2 DOMAIN CONTAINING, ISOFORM I"/>
    <property type="match status" value="1"/>
</dbReference>
<feature type="non-terminal residue" evidence="2">
    <location>
        <position position="1"/>
    </location>
</feature>
<name>A0A0B6Y4S3_9EUPU</name>
<sequence length="124" mass="13724">RGKMIVDTEKFRGKDKSHDDALNVILNNGYSGAEEGGLPGQRHRRQRDSRSVGSRAGITTDSDMGDTGEDEILEACFRTATASSSRAQRDRKRSGHQRKSLRRTLKGGLVADEIKVVQKLSDHM</sequence>
<proteinExistence type="predicted"/>
<gene>
    <name evidence="2" type="primary">ORF11814</name>
</gene>
<dbReference type="GO" id="GO:0005856">
    <property type="term" value="C:cytoskeleton"/>
    <property type="evidence" value="ECO:0007669"/>
    <property type="project" value="TreeGrafter"/>
</dbReference>
<reference evidence="2" key="1">
    <citation type="submission" date="2014-12" db="EMBL/GenBank/DDBJ databases">
        <title>Insight into the proteome of Arion vulgaris.</title>
        <authorList>
            <person name="Aradska J."/>
            <person name="Bulat T."/>
            <person name="Smidak R."/>
            <person name="Sarate P."/>
            <person name="Gangsoo J."/>
            <person name="Sialana F."/>
            <person name="Bilban M."/>
            <person name="Lubec G."/>
        </authorList>
    </citation>
    <scope>NUCLEOTIDE SEQUENCE</scope>
    <source>
        <tissue evidence="2">Skin</tissue>
    </source>
</reference>
<accession>A0A0B6Y4S3</accession>
<protein>
    <submittedName>
        <fullName evidence="2">Uncharacterized protein</fullName>
    </submittedName>
</protein>
<feature type="compositionally biased region" description="Acidic residues" evidence="1">
    <location>
        <begin position="63"/>
        <end position="73"/>
    </location>
</feature>
<evidence type="ECO:0000256" key="1">
    <source>
        <dbReference type="SAM" id="MobiDB-lite"/>
    </source>
</evidence>
<organism evidence="2">
    <name type="scientific">Arion vulgaris</name>
    <dbReference type="NCBI Taxonomy" id="1028688"/>
    <lineage>
        <taxon>Eukaryota</taxon>
        <taxon>Metazoa</taxon>
        <taxon>Spiralia</taxon>
        <taxon>Lophotrochozoa</taxon>
        <taxon>Mollusca</taxon>
        <taxon>Gastropoda</taxon>
        <taxon>Heterobranchia</taxon>
        <taxon>Euthyneura</taxon>
        <taxon>Panpulmonata</taxon>
        <taxon>Eupulmonata</taxon>
        <taxon>Stylommatophora</taxon>
        <taxon>Helicina</taxon>
        <taxon>Arionoidea</taxon>
        <taxon>Arionidae</taxon>
        <taxon>Arion</taxon>
    </lineage>
</organism>
<dbReference type="GO" id="GO:0030866">
    <property type="term" value="P:cortical actin cytoskeleton organization"/>
    <property type="evidence" value="ECO:0007669"/>
    <property type="project" value="TreeGrafter"/>
</dbReference>